<dbReference type="InterPro" id="IPR045851">
    <property type="entry name" value="AMP-bd_C_sf"/>
</dbReference>
<evidence type="ECO:0000259" key="2">
    <source>
        <dbReference type="Pfam" id="PF00501"/>
    </source>
</evidence>
<dbReference type="PANTHER" id="PTHR43767">
    <property type="entry name" value="LONG-CHAIN-FATTY-ACID--COA LIGASE"/>
    <property type="match status" value="1"/>
</dbReference>
<proteinExistence type="predicted"/>
<evidence type="ECO:0000313" key="3">
    <source>
        <dbReference type="EMBL" id="MBD9699963.1"/>
    </source>
</evidence>
<evidence type="ECO:0000313" key="4">
    <source>
        <dbReference type="Proteomes" id="UP000642107"/>
    </source>
</evidence>
<dbReference type="SUPFAM" id="SSF56801">
    <property type="entry name" value="Acetyl-CoA synthetase-like"/>
    <property type="match status" value="1"/>
</dbReference>
<dbReference type="EMBL" id="JACZDF010000006">
    <property type="protein sequence ID" value="MBD9699963.1"/>
    <property type="molecule type" value="Genomic_DNA"/>
</dbReference>
<keyword evidence="4" id="KW-1185">Reference proteome</keyword>
<comment type="caution">
    <text evidence="3">The sequence shown here is derived from an EMBL/GenBank/DDBJ whole genome shotgun (WGS) entry which is preliminary data.</text>
</comment>
<dbReference type="Proteomes" id="UP000642107">
    <property type="component" value="Unassembled WGS sequence"/>
</dbReference>
<dbReference type="PANTHER" id="PTHR43767:SF1">
    <property type="entry name" value="NONRIBOSOMAL PEPTIDE SYNTHASE PES1 (EUROFUNG)-RELATED"/>
    <property type="match status" value="1"/>
</dbReference>
<feature type="compositionally biased region" description="Low complexity" evidence="1">
    <location>
        <begin position="396"/>
        <end position="420"/>
    </location>
</feature>
<dbReference type="RefSeq" id="WP_192280756.1">
    <property type="nucleotide sequence ID" value="NZ_JACZDF010000006.1"/>
</dbReference>
<sequence length="606" mass="61935">MSGPGTPEDAHLVALVLDACARTPDAVALRVPRRTRPGRPQRFGALTFRELATRIEAVAAGLRAHGLEPGGRVLFSIRPRLDGIVTALGIARAGGTVVFVDPGSTPELFAARVAAARPTHAATESLLHALSRGPLRALARRRGLLLPGYAELLVTHVHSGPWLPGVPRGSVPVRRLVRDALATTRGAEPDRAASSRAAAGLPRDRASLPPLDGAREMLVVFTSGTTAAPRAVVHSGATLAAATRALGEIVAMSPGEDVVTDQMLLGVPALLAGATWTVPVVAPARDVVTAGRLMAGADATFLVPADVTALLDAVEAGTVPARTAATVLVGGAPVTRALLERATRLVPTTRWVGIYGMTECLPVASVEAATKLAHTGDGDLVGTPVSTVDVQILSAAPDGTAPDGAGPDGAAPRATASGDAASDDAAPDDAASGELVVSGPALMLGLLDTDGDVVRVAEHRTGDLARLASDGSVVLLGRTRDMIIRGTVNIYPGLFEPRLAALEGVGEAVLVGLPQEDGDERVALVLVPSDAAERPPRLTCDHPLAEEVRPRLAEVLDHGALPDVVLVAPAVPVAGRSRKPDRQALAREVAALVNAAAGEGSTCASR</sequence>
<dbReference type="Pfam" id="PF00501">
    <property type="entry name" value="AMP-binding"/>
    <property type="match status" value="1"/>
</dbReference>
<name>A0ABR9DS24_9MICO</name>
<dbReference type="InterPro" id="IPR042099">
    <property type="entry name" value="ANL_N_sf"/>
</dbReference>
<organism evidence="3 4">
    <name type="scientific">Flavimobilis rhizosphaerae</name>
    <dbReference type="NCBI Taxonomy" id="2775421"/>
    <lineage>
        <taxon>Bacteria</taxon>
        <taxon>Bacillati</taxon>
        <taxon>Actinomycetota</taxon>
        <taxon>Actinomycetes</taxon>
        <taxon>Micrococcales</taxon>
        <taxon>Jonesiaceae</taxon>
        <taxon>Flavimobilis</taxon>
    </lineage>
</organism>
<dbReference type="GO" id="GO:0016874">
    <property type="term" value="F:ligase activity"/>
    <property type="evidence" value="ECO:0007669"/>
    <property type="project" value="UniProtKB-KW"/>
</dbReference>
<gene>
    <name evidence="3" type="ORF">IGS67_10740</name>
</gene>
<keyword evidence="3" id="KW-0436">Ligase</keyword>
<feature type="region of interest" description="Disordered" evidence="1">
    <location>
        <begin position="182"/>
        <end position="209"/>
    </location>
</feature>
<feature type="domain" description="AMP-dependent synthetase/ligase" evidence="2">
    <location>
        <begin position="19"/>
        <end position="445"/>
    </location>
</feature>
<dbReference type="Gene3D" id="3.40.50.12780">
    <property type="entry name" value="N-terminal domain of ligase-like"/>
    <property type="match status" value="1"/>
</dbReference>
<evidence type="ECO:0000256" key="1">
    <source>
        <dbReference type="SAM" id="MobiDB-lite"/>
    </source>
</evidence>
<reference evidence="3 4" key="1">
    <citation type="submission" date="2020-09" db="EMBL/GenBank/DDBJ databases">
        <title>Flavimobilis rhizosphaerae sp. nov., isolated from rhizosphere soil of Spartina alterniflora.</title>
        <authorList>
            <person name="Hanqin C."/>
        </authorList>
    </citation>
    <scope>NUCLEOTIDE SEQUENCE [LARGE SCALE GENOMIC DNA]</scope>
    <source>
        <strain evidence="3 4">GY 10621</strain>
    </source>
</reference>
<accession>A0ABR9DS24</accession>
<dbReference type="InterPro" id="IPR000873">
    <property type="entry name" value="AMP-dep_synth/lig_dom"/>
</dbReference>
<dbReference type="InterPro" id="IPR050237">
    <property type="entry name" value="ATP-dep_AMP-bd_enzyme"/>
</dbReference>
<protein>
    <submittedName>
        <fullName evidence="3">Acyl--CoA ligase</fullName>
    </submittedName>
</protein>
<dbReference type="Gene3D" id="3.30.300.30">
    <property type="match status" value="1"/>
</dbReference>
<feature type="region of interest" description="Disordered" evidence="1">
    <location>
        <begin position="396"/>
        <end position="432"/>
    </location>
</feature>